<reference evidence="4" key="1">
    <citation type="journal article" date="2011" name="Nat. Commun.">
        <title>Effector diversification within compartments of the Leptosphaeria maculans genome affected by Repeat-Induced Point mutations.</title>
        <authorList>
            <person name="Rouxel T."/>
            <person name="Grandaubert J."/>
            <person name="Hane J.K."/>
            <person name="Hoede C."/>
            <person name="van de Wouw A.P."/>
            <person name="Couloux A."/>
            <person name="Dominguez V."/>
            <person name="Anthouard V."/>
            <person name="Bally P."/>
            <person name="Bourras S."/>
            <person name="Cozijnsen A.J."/>
            <person name="Ciuffetti L.M."/>
            <person name="Degrave A."/>
            <person name="Dilmaghani A."/>
            <person name="Duret L."/>
            <person name="Fudal I."/>
            <person name="Goodwin S.B."/>
            <person name="Gout L."/>
            <person name="Glaser N."/>
            <person name="Linglin J."/>
            <person name="Kema G.H.J."/>
            <person name="Lapalu N."/>
            <person name="Lawrence C.B."/>
            <person name="May K."/>
            <person name="Meyer M."/>
            <person name="Ollivier B."/>
            <person name="Poulain J."/>
            <person name="Schoch C.L."/>
            <person name="Simon A."/>
            <person name="Spatafora J.W."/>
            <person name="Stachowiak A."/>
            <person name="Turgeon B.G."/>
            <person name="Tyler B.M."/>
            <person name="Vincent D."/>
            <person name="Weissenbach J."/>
            <person name="Amselem J."/>
            <person name="Quesneville H."/>
            <person name="Oliver R.P."/>
            <person name="Wincker P."/>
            <person name="Balesdent M.-H."/>
            <person name="Howlett B.J."/>
        </authorList>
    </citation>
    <scope>NUCLEOTIDE SEQUENCE [LARGE SCALE GENOMIC DNA]</scope>
    <source>
        <strain evidence="4">JN3 / isolate v23.1.3 / race Av1-4-5-6-7-8</strain>
    </source>
</reference>
<feature type="region of interest" description="Disordered" evidence="1">
    <location>
        <begin position="1"/>
        <end position="82"/>
    </location>
</feature>
<accession>E5A3I1</accession>
<dbReference type="eggNOG" id="ENOG502RY8X">
    <property type="taxonomic scope" value="Eukaryota"/>
</dbReference>
<dbReference type="HOGENOM" id="CLU_024412_0_0_1"/>
<dbReference type="Pfam" id="PF10021">
    <property type="entry name" value="PARG_cat_microb"/>
    <property type="match status" value="1"/>
</dbReference>
<feature type="compositionally biased region" description="Basic residues" evidence="1">
    <location>
        <begin position="58"/>
        <end position="82"/>
    </location>
</feature>
<name>E5A3I1_LEPMJ</name>
<sequence length="443" mass="48125">MQQTSILGFFKHENPSQSPPSRPENSQPQLPEGSRPGQPYRSRTNREARPEPSEYRRGRGGHGCHSHGHRSGNHQHHGPNRRRNHNLKLVADETKAQLPIMLSAIPDFDATASSIYDLVDVNTLNPLNCPGYVLPPDDKCAGQKGTRIRVYDVDSLDAALQLNPDYQVHTHLGLSKPVDTTVLLSPSTSSAQFSAKPTPDGIDTVRQDTPSSQPQPISQTPLNPTISTAPNTTTTTTKRTKTPVLVLNLASERSPGGGWTKGALAQEECLCYRSSLSLSLHQNHYPIPPLSTIYTPSVLVLRSSLSTGHTLLPPHTPIPNLPVVSVLSVAALRQPRLSANGATFANAGQRAETKRKIRLTLRVAATQGHGKLVLGALGCGVFANPPREVAQCFLEVFREREFAGGWWEEVVFAVLDNVKGAEAGKHGLGNYGVFWRVLDGEIV</sequence>
<dbReference type="RefSeq" id="XP_003841673.1">
    <property type="nucleotide sequence ID" value="XM_003841625.1"/>
</dbReference>
<dbReference type="STRING" id="985895.E5A3I1"/>
<feature type="compositionally biased region" description="Polar residues" evidence="1">
    <location>
        <begin position="220"/>
        <end position="231"/>
    </location>
</feature>
<feature type="compositionally biased region" description="Low complexity" evidence="1">
    <location>
        <begin position="210"/>
        <end position="219"/>
    </location>
</feature>
<dbReference type="VEuPathDB" id="FungiDB:LEMA_P096030.1"/>
<keyword evidence="4" id="KW-1185">Reference proteome</keyword>
<dbReference type="PANTHER" id="PTHR35596:SF1">
    <property type="entry name" value="MICROBIAL-TYPE PARG CATALYTIC DOMAIN-CONTAINING PROTEIN"/>
    <property type="match status" value="1"/>
</dbReference>
<proteinExistence type="predicted"/>
<feature type="domain" description="Microbial-type PARG catalytic" evidence="2">
    <location>
        <begin position="223"/>
        <end position="302"/>
    </location>
</feature>
<dbReference type="OMA" id="QGGWWKE"/>
<dbReference type="Proteomes" id="UP000002668">
    <property type="component" value="Genome"/>
</dbReference>
<dbReference type="InParanoid" id="E5A3I1"/>
<dbReference type="EMBL" id="FP929133">
    <property type="protein sequence ID" value="CBX98194.1"/>
    <property type="molecule type" value="Genomic_DNA"/>
</dbReference>
<evidence type="ECO:0000256" key="1">
    <source>
        <dbReference type="SAM" id="MobiDB-lite"/>
    </source>
</evidence>
<dbReference type="InterPro" id="IPR012664">
    <property type="entry name" value="CHP02452"/>
</dbReference>
<evidence type="ECO:0000259" key="2">
    <source>
        <dbReference type="Pfam" id="PF10021"/>
    </source>
</evidence>
<dbReference type="PANTHER" id="PTHR35596">
    <property type="entry name" value="DUF2263 DOMAIN-CONTAINING PROTEIN"/>
    <property type="match status" value="1"/>
</dbReference>
<dbReference type="OrthoDB" id="9985428at2759"/>
<evidence type="ECO:0000313" key="4">
    <source>
        <dbReference type="Proteomes" id="UP000002668"/>
    </source>
</evidence>
<organism evidence="4">
    <name type="scientific">Leptosphaeria maculans (strain JN3 / isolate v23.1.3 / race Av1-4-5-6-7-8)</name>
    <name type="common">Blackleg fungus</name>
    <name type="synonym">Phoma lingam</name>
    <dbReference type="NCBI Taxonomy" id="985895"/>
    <lineage>
        <taxon>Eukaryota</taxon>
        <taxon>Fungi</taxon>
        <taxon>Dikarya</taxon>
        <taxon>Ascomycota</taxon>
        <taxon>Pezizomycotina</taxon>
        <taxon>Dothideomycetes</taxon>
        <taxon>Pleosporomycetidae</taxon>
        <taxon>Pleosporales</taxon>
        <taxon>Pleosporineae</taxon>
        <taxon>Leptosphaeriaceae</taxon>
        <taxon>Plenodomus</taxon>
        <taxon>Plenodomus lingam/Leptosphaeria maculans species complex</taxon>
    </lineage>
</organism>
<evidence type="ECO:0000313" key="3">
    <source>
        <dbReference type="EMBL" id="CBX98194.1"/>
    </source>
</evidence>
<gene>
    <name evidence="3" type="ORF">LEMA_P096030.1</name>
</gene>
<dbReference type="AlphaFoldDB" id="E5A3I1"/>
<protein>
    <recommendedName>
        <fullName evidence="2">Microbial-type PARG catalytic domain-containing protein</fullName>
    </recommendedName>
</protein>
<dbReference type="InterPro" id="IPR043472">
    <property type="entry name" value="Macro_dom-like"/>
</dbReference>
<dbReference type="InterPro" id="IPR019261">
    <property type="entry name" value="PARG_cat_microbial"/>
</dbReference>
<dbReference type="Gene3D" id="3.40.220.10">
    <property type="entry name" value="Leucine Aminopeptidase, subunit E, domain 1"/>
    <property type="match status" value="1"/>
</dbReference>
<dbReference type="SUPFAM" id="SSF52949">
    <property type="entry name" value="Macro domain-like"/>
    <property type="match status" value="1"/>
</dbReference>
<feature type="region of interest" description="Disordered" evidence="1">
    <location>
        <begin position="189"/>
        <end position="238"/>
    </location>
</feature>
<dbReference type="GeneID" id="13286132"/>
<dbReference type="NCBIfam" id="TIGR02452">
    <property type="entry name" value="TIGR02452 family protein"/>
    <property type="match status" value="1"/>
</dbReference>
<feature type="compositionally biased region" description="Basic and acidic residues" evidence="1">
    <location>
        <begin position="44"/>
        <end position="57"/>
    </location>
</feature>